<dbReference type="InterPro" id="IPR046342">
    <property type="entry name" value="CBS_dom_sf"/>
</dbReference>
<dbReference type="Pfam" id="PF00571">
    <property type="entry name" value="CBS"/>
    <property type="match status" value="1"/>
</dbReference>
<proteinExistence type="predicted"/>
<dbReference type="GeneID" id="95536581"/>
<dbReference type="EMBL" id="CP023697">
    <property type="protein sequence ID" value="QEV07418.1"/>
    <property type="molecule type" value="Genomic_DNA"/>
</dbReference>
<evidence type="ECO:0000256" key="2">
    <source>
        <dbReference type="SAM" id="MobiDB-lite"/>
    </source>
</evidence>
<evidence type="ECO:0000313" key="5">
    <source>
        <dbReference type="Proteomes" id="UP000326041"/>
    </source>
</evidence>
<dbReference type="Gene3D" id="3.10.580.10">
    <property type="entry name" value="CBS-domain"/>
    <property type="match status" value="1"/>
</dbReference>
<gene>
    <name evidence="4" type="ORF">CP972_18835</name>
</gene>
<dbReference type="SUPFAM" id="SSF54631">
    <property type="entry name" value="CBS-domain pair"/>
    <property type="match status" value="1"/>
</dbReference>
<evidence type="ECO:0000256" key="1">
    <source>
        <dbReference type="PROSITE-ProRule" id="PRU00703"/>
    </source>
</evidence>
<sequence length="78" mass="8018">MARRVGAVMTRAPATAEPLTSVTVAARAVEGVREHAVRRTPVVDDGRHAVGIVSPADPAVERDPGPALGTVSAARPDQ</sequence>
<keyword evidence="1" id="KW-0129">CBS domain</keyword>
<dbReference type="RefSeq" id="WP_079061198.1">
    <property type="nucleotide sequence ID" value="NZ_CP023697.1"/>
</dbReference>
<organism evidence="4 5">
    <name type="scientific">Streptomyces prasinus</name>
    <dbReference type="NCBI Taxonomy" id="67345"/>
    <lineage>
        <taxon>Bacteria</taxon>
        <taxon>Bacillati</taxon>
        <taxon>Actinomycetota</taxon>
        <taxon>Actinomycetes</taxon>
        <taxon>Kitasatosporales</taxon>
        <taxon>Streptomycetaceae</taxon>
        <taxon>Streptomyces</taxon>
    </lineage>
</organism>
<evidence type="ECO:0000259" key="3">
    <source>
        <dbReference type="PROSITE" id="PS51371"/>
    </source>
</evidence>
<dbReference type="Proteomes" id="UP000326041">
    <property type="component" value="Chromosome"/>
</dbReference>
<protein>
    <submittedName>
        <fullName evidence="4">CBS domain-containing protein</fullName>
    </submittedName>
</protein>
<reference evidence="4 5" key="1">
    <citation type="submission" date="2017-09" db="EMBL/GenBank/DDBJ databases">
        <authorList>
            <person name="Lee N."/>
            <person name="Cho B.-K."/>
        </authorList>
    </citation>
    <scope>NUCLEOTIDE SEQUENCE [LARGE SCALE GENOMIC DNA]</scope>
    <source>
        <strain evidence="4 5">ATCC 13879</strain>
    </source>
</reference>
<name>A0ABX6AY69_9ACTN</name>
<evidence type="ECO:0000313" key="4">
    <source>
        <dbReference type="EMBL" id="QEV07418.1"/>
    </source>
</evidence>
<dbReference type="InterPro" id="IPR000644">
    <property type="entry name" value="CBS_dom"/>
</dbReference>
<dbReference type="PROSITE" id="PS51371">
    <property type="entry name" value="CBS"/>
    <property type="match status" value="1"/>
</dbReference>
<accession>A0ABX6AY69</accession>
<keyword evidence="5" id="KW-1185">Reference proteome</keyword>
<feature type="domain" description="CBS" evidence="3">
    <location>
        <begin position="9"/>
        <end position="68"/>
    </location>
</feature>
<feature type="region of interest" description="Disordered" evidence="2">
    <location>
        <begin position="54"/>
        <end position="78"/>
    </location>
</feature>